<keyword evidence="4" id="KW-0804">Transcription</keyword>
<dbReference type="InterPro" id="IPR036388">
    <property type="entry name" value="WH-like_DNA-bd_sf"/>
</dbReference>
<evidence type="ECO:0000259" key="5">
    <source>
        <dbReference type="Pfam" id="PF04542"/>
    </source>
</evidence>
<evidence type="ECO:0000313" key="7">
    <source>
        <dbReference type="EMBL" id="TPN84697.1"/>
    </source>
</evidence>
<evidence type="ECO:0000256" key="2">
    <source>
        <dbReference type="ARBA" id="ARBA00023015"/>
    </source>
</evidence>
<dbReference type="AlphaFoldDB" id="A0A504J1H5"/>
<dbReference type="Proteomes" id="UP000315540">
    <property type="component" value="Unassembled WGS sequence"/>
</dbReference>
<dbReference type="InterPro" id="IPR013325">
    <property type="entry name" value="RNA_pol_sigma_r2"/>
</dbReference>
<name>A0A504J1H5_9FLAO</name>
<dbReference type="RefSeq" id="WP_140595032.1">
    <property type="nucleotide sequence ID" value="NZ_VFWZ01000005.1"/>
</dbReference>
<dbReference type="Pfam" id="PF08281">
    <property type="entry name" value="Sigma70_r4_2"/>
    <property type="match status" value="1"/>
</dbReference>
<dbReference type="GO" id="GO:0006352">
    <property type="term" value="P:DNA-templated transcription initiation"/>
    <property type="evidence" value="ECO:0007669"/>
    <property type="project" value="InterPro"/>
</dbReference>
<accession>A0A504J1H5</accession>
<gene>
    <name evidence="7" type="ORF">FHK87_17370</name>
</gene>
<dbReference type="CDD" id="cd06171">
    <property type="entry name" value="Sigma70_r4"/>
    <property type="match status" value="1"/>
</dbReference>
<dbReference type="NCBIfam" id="TIGR02937">
    <property type="entry name" value="sigma70-ECF"/>
    <property type="match status" value="1"/>
</dbReference>
<dbReference type="InterPro" id="IPR014284">
    <property type="entry name" value="RNA_pol_sigma-70_dom"/>
</dbReference>
<dbReference type="Pfam" id="PF04542">
    <property type="entry name" value="Sigma70_r2"/>
    <property type="match status" value="1"/>
</dbReference>
<dbReference type="InterPro" id="IPR039425">
    <property type="entry name" value="RNA_pol_sigma-70-like"/>
</dbReference>
<sequence>MKLYNKYCDAMYYVALRFLKDPFEAEEAMQESFIKAFTRLHQFTGDVTFGAWLKRIVINKSIDMLKAKKMNMVAINEQVLTTVEEQNDWSVSDSVTVEEVKKAIEKLPEKYRYAVMLFLIEGYDHNEISEVLGITPVSSRTLVHRGKKQLQEQLKHLRDGTGY</sequence>
<dbReference type="Gene3D" id="1.10.10.10">
    <property type="entry name" value="Winged helix-like DNA-binding domain superfamily/Winged helix DNA-binding domain"/>
    <property type="match status" value="1"/>
</dbReference>
<dbReference type="InterPro" id="IPR013249">
    <property type="entry name" value="RNA_pol_sigma70_r4_t2"/>
</dbReference>
<dbReference type="PANTHER" id="PTHR43133:SF51">
    <property type="entry name" value="RNA POLYMERASE SIGMA FACTOR"/>
    <property type="match status" value="1"/>
</dbReference>
<dbReference type="PANTHER" id="PTHR43133">
    <property type="entry name" value="RNA POLYMERASE ECF-TYPE SIGMA FACTO"/>
    <property type="match status" value="1"/>
</dbReference>
<feature type="domain" description="RNA polymerase sigma factor 70 region 4 type 2" evidence="6">
    <location>
        <begin position="99"/>
        <end position="150"/>
    </location>
</feature>
<dbReference type="OrthoDB" id="1160671at2"/>
<protein>
    <submittedName>
        <fullName evidence="7">Sigma-70 family RNA polymerase sigma factor</fullName>
    </submittedName>
</protein>
<evidence type="ECO:0000256" key="3">
    <source>
        <dbReference type="ARBA" id="ARBA00023082"/>
    </source>
</evidence>
<dbReference type="InterPro" id="IPR007627">
    <property type="entry name" value="RNA_pol_sigma70_r2"/>
</dbReference>
<comment type="caution">
    <text evidence="7">The sequence shown here is derived from an EMBL/GenBank/DDBJ whole genome shotgun (WGS) entry which is preliminary data.</text>
</comment>
<evidence type="ECO:0000259" key="6">
    <source>
        <dbReference type="Pfam" id="PF08281"/>
    </source>
</evidence>
<dbReference type="GO" id="GO:0003677">
    <property type="term" value="F:DNA binding"/>
    <property type="evidence" value="ECO:0007669"/>
    <property type="project" value="InterPro"/>
</dbReference>
<dbReference type="EMBL" id="VFWZ01000005">
    <property type="protein sequence ID" value="TPN84697.1"/>
    <property type="molecule type" value="Genomic_DNA"/>
</dbReference>
<dbReference type="GO" id="GO:0016987">
    <property type="term" value="F:sigma factor activity"/>
    <property type="evidence" value="ECO:0007669"/>
    <property type="project" value="UniProtKB-KW"/>
</dbReference>
<keyword evidence="3" id="KW-0731">Sigma factor</keyword>
<dbReference type="InterPro" id="IPR013324">
    <property type="entry name" value="RNA_pol_sigma_r3/r4-like"/>
</dbReference>
<organism evidence="7 8">
    <name type="scientific">Aquimarina algicola</name>
    <dbReference type="NCBI Taxonomy" id="2589995"/>
    <lineage>
        <taxon>Bacteria</taxon>
        <taxon>Pseudomonadati</taxon>
        <taxon>Bacteroidota</taxon>
        <taxon>Flavobacteriia</taxon>
        <taxon>Flavobacteriales</taxon>
        <taxon>Flavobacteriaceae</taxon>
        <taxon>Aquimarina</taxon>
    </lineage>
</organism>
<dbReference type="SUPFAM" id="SSF88946">
    <property type="entry name" value="Sigma2 domain of RNA polymerase sigma factors"/>
    <property type="match status" value="1"/>
</dbReference>
<keyword evidence="2" id="KW-0805">Transcription regulation</keyword>
<evidence type="ECO:0000256" key="4">
    <source>
        <dbReference type="ARBA" id="ARBA00023163"/>
    </source>
</evidence>
<reference evidence="7 8" key="1">
    <citation type="submission" date="2019-06" db="EMBL/GenBank/DDBJ databases">
        <authorList>
            <person name="Meng X."/>
        </authorList>
    </citation>
    <scope>NUCLEOTIDE SEQUENCE [LARGE SCALE GENOMIC DNA]</scope>
    <source>
        <strain evidence="7 8">M625</strain>
    </source>
</reference>
<comment type="similarity">
    <text evidence="1">Belongs to the sigma-70 factor family. ECF subfamily.</text>
</comment>
<evidence type="ECO:0000256" key="1">
    <source>
        <dbReference type="ARBA" id="ARBA00010641"/>
    </source>
</evidence>
<proteinExistence type="inferred from homology"/>
<feature type="domain" description="RNA polymerase sigma-70 region 2" evidence="5">
    <location>
        <begin position="3"/>
        <end position="69"/>
    </location>
</feature>
<evidence type="ECO:0000313" key="8">
    <source>
        <dbReference type="Proteomes" id="UP000315540"/>
    </source>
</evidence>
<dbReference type="Gene3D" id="1.10.1740.10">
    <property type="match status" value="1"/>
</dbReference>
<dbReference type="SUPFAM" id="SSF88659">
    <property type="entry name" value="Sigma3 and sigma4 domains of RNA polymerase sigma factors"/>
    <property type="match status" value="1"/>
</dbReference>
<keyword evidence="8" id="KW-1185">Reference proteome</keyword>